<sequence length="185" mass="20764">MEDNYKTQGKSFINLKQLPPLDPDNISAISSKINRSHIEERNPVEDAERNKASESLKVEDASLGNKVSRQISTTRRKTTKRHKAHKTASNNEGEERPQGRAKSDLHEICAANKWQPPLFEFCMDEGPSHMKTLTFKVMVEIREGSSSTVLECFSAPQSRKKSAVNHAAEGALWGLKHLGYFSKNS</sequence>
<keyword evidence="1" id="KW-0694">RNA-binding</keyword>
<dbReference type="AlphaFoldDB" id="W9RE95"/>
<protein>
    <submittedName>
        <fullName evidence="4">Ribonuclease 3-like protein 1</fullName>
    </submittedName>
</protein>
<dbReference type="OrthoDB" id="786951at2759"/>
<feature type="domain" description="DRBM" evidence="3">
    <location>
        <begin position="100"/>
        <end position="177"/>
    </location>
</feature>
<dbReference type="eggNOG" id="ENOG502S4Z9">
    <property type="taxonomic scope" value="Eukaryota"/>
</dbReference>
<organism evidence="4 5">
    <name type="scientific">Morus notabilis</name>
    <dbReference type="NCBI Taxonomy" id="981085"/>
    <lineage>
        <taxon>Eukaryota</taxon>
        <taxon>Viridiplantae</taxon>
        <taxon>Streptophyta</taxon>
        <taxon>Embryophyta</taxon>
        <taxon>Tracheophyta</taxon>
        <taxon>Spermatophyta</taxon>
        <taxon>Magnoliopsida</taxon>
        <taxon>eudicotyledons</taxon>
        <taxon>Gunneridae</taxon>
        <taxon>Pentapetalae</taxon>
        <taxon>rosids</taxon>
        <taxon>fabids</taxon>
        <taxon>Rosales</taxon>
        <taxon>Moraceae</taxon>
        <taxon>Moreae</taxon>
        <taxon>Morus</taxon>
    </lineage>
</organism>
<dbReference type="SMART" id="SM00358">
    <property type="entry name" value="DSRM"/>
    <property type="match status" value="1"/>
</dbReference>
<feature type="compositionally biased region" description="Polar residues" evidence="2">
    <location>
        <begin position="1"/>
        <end position="11"/>
    </location>
</feature>
<keyword evidence="5" id="KW-1185">Reference proteome</keyword>
<dbReference type="EMBL" id="KE344562">
    <property type="protein sequence ID" value="EXB67221.1"/>
    <property type="molecule type" value="Genomic_DNA"/>
</dbReference>
<dbReference type="PROSITE" id="PS50137">
    <property type="entry name" value="DS_RBD"/>
    <property type="match status" value="1"/>
</dbReference>
<dbReference type="Gene3D" id="3.30.160.20">
    <property type="match status" value="1"/>
</dbReference>
<dbReference type="Pfam" id="PF14709">
    <property type="entry name" value="DND1_DSRM"/>
    <property type="match status" value="1"/>
</dbReference>
<dbReference type="Proteomes" id="UP000030645">
    <property type="component" value="Unassembled WGS sequence"/>
</dbReference>
<evidence type="ECO:0000313" key="5">
    <source>
        <dbReference type="Proteomes" id="UP000030645"/>
    </source>
</evidence>
<dbReference type="GO" id="GO:0003723">
    <property type="term" value="F:RNA binding"/>
    <property type="evidence" value="ECO:0007669"/>
    <property type="project" value="UniProtKB-UniRule"/>
</dbReference>
<reference evidence="5" key="1">
    <citation type="submission" date="2013-01" db="EMBL/GenBank/DDBJ databases">
        <title>Draft Genome Sequence of a Mulberry Tree, Morus notabilis C.K. Schneid.</title>
        <authorList>
            <person name="He N."/>
            <person name="Zhao S."/>
        </authorList>
    </citation>
    <scope>NUCLEOTIDE SEQUENCE</scope>
</reference>
<feature type="compositionally biased region" description="Basic residues" evidence="2">
    <location>
        <begin position="74"/>
        <end position="86"/>
    </location>
</feature>
<name>W9RE95_9ROSA</name>
<gene>
    <name evidence="4" type="ORF">L484_025699</name>
</gene>
<dbReference type="PANTHER" id="PTHR46528">
    <property type="entry name" value="PROTEIN SON"/>
    <property type="match status" value="1"/>
</dbReference>
<dbReference type="InterPro" id="IPR032922">
    <property type="entry name" value="SON"/>
</dbReference>
<dbReference type="SUPFAM" id="SSF54768">
    <property type="entry name" value="dsRNA-binding domain-like"/>
    <property type="match status" value="1"/>
</dbReference>
<dbReference type="KEGG" id="mnt:21408385"/>
<accession>W9RE95</accession>
<dbReference type="InterPro" id="IPR014720">
    <property type="entry name" value="dsRBD_dom"/>
</dbReference>
<evidence type="ECO:0000256" key="2">
    <source>
        <dbReference type="SAM" id="MobiDB-lite"/>
    </source>
</evidence>
<dbReference type="GO" id="GO:0051726">
    <property type="term" value="P:regulation of cell cycle"/>
    <property type="evidence" value="ECO:0007669"/>
    <property type="project" value="InterPro"/>
</dbReference>
<dbReference type="PANTHER" id="PTHR46528:SF1">
    <property type="entry name" value="PROTEIN SON"/>
    <property type="match status" value="1"/>
</dbReference>
<dbReference type="GO" id="GO:0043484">
    <property type="term" value="P:regulation of RNA splicing"/>
    <property type="evidence" value="ECO:0007669"/>
    <property type="project" value="InterPro"/>
</dbReference>
<feature type="region of interest" description="Disordered" evidence="2">
    <location>
        <begin position="1"/>
        <end position="103"/>
    </location>
</feature>
<dbReference type="STRING" id="981085.W9RE95"/>
<feature type="compositionally biased region" description="Basic and acidic residues" evidence="2">
    <location>
        <begin position="36"/>
        <end position="60"/>
    </location>
</feature>
<evidence type="ECO:0000256" key="1">
    <source>
        <dbReference type="PROSITE-ProRule" id="PRU00266"/>
    </source>
</evidence>
<proteinExistence type="predicted"/>
<feature type="compositionally biased region" description="Basic and acidic residues" evidence="2">
    <location>
        <begin position="93"/>
        <end position="103"/>
    </location>
</feature>
<evidence type="ECO:0000313" key="4">
    <source>
        <dbReference type="EMBL" id="EXB67221.1"/>
    </source>
</evidence>
<evidence type="ECO:0000259" key="3">
    <source>
        <dbReference type="PROSITE" id="PS50137"/>
    </source>
</evidence>